<feature type="domain" description="ATPase AAA-3" evidence="4">
    <location>
        <begin position="35"/>
        <end position="165"/>
    </location>
</feature>
<accession>G8LUE0</accession>
<dbReference type="PANTHER" id="PTHR42759">
    <property type="entry name" value="MOXR FAMILY PROTEIN"/>
    <property type="match status" value="1"/>
</dbReference>
<dbReference type="STRING" id="720554.Clocl_4157"/>
<dbReference type="OrthoDB" id="9808397at2"/>
<dbReference type="Pfam" id="PF07726">
    <property type="entry name" value="AAA_3"/>
    <property type="match status" value="1"/>
</dbReference>
<evidence type="ECO:0000313" key="6">
    <source>
        <dbReference type="EMBL" id="AEV70588.1"/>
    </source>
</evidence>
<proteinExistence type="inferred from homology"/>
<dbReference type="InterPro" id="IPR050764">
    <property type="entry name" value="CbbQ/NirQ/NorQ/GpvN"/>
</dbReference>
<evidence type="ECO:0000313" key="7">
    <source>
        <dbReference type="Proteomes" id="UP000005435"/>
    </source>
</evidence>
<dbReference type="Proteomes" id="UP000005435">
    <property type="component" value="Chromosome"/>
</dbReference>
<dbReference type="PIRSF" id="PIRSF002849">
    <property type="entry name" value="AAA_ATPase_chaperone_MoxR_prd"/>
    <property type="match status" value="1"/>
</dbReference>
<evidence type="ECO:0000256" key="3">
    <source>
        <dbReference type="ARBA" id="ARBA00061607"/>
    </source>
</evidence>
<organism evidence="6 7">
    <name type="scientific">Acetivibrio clariflavus (strain DSM 19732 / NBRC 101661 / EBR45)</name>
    <name type="common">Clostridium clariflavum</name>
    <dbReference type="NCBI Taxonomy" id="720554"/>
    <lineage>
        <taxon>Bacteria</taxon>
        <taxon>Bacillati</taxon>
        <taxon>Bacillota</taxon>
        <taxon>Clostridia</taxon>
        <taxon>Eubacteriales</taxon>
        <taxon>Oscillospiraceae</taxon>
        <taxon>Acetivibrio</taxon>
    </lineage>
</organism>
<feature type="domain" description="ChlI/MoxR AAA lid" evidence="5">
    <location>
        <begin position="228"/>
        <end position="299"/>
    </location>
</feature>
<reference evidence="7" key="1">
    <citation type="submission" date="2011-12" db="EMBL/GenBank/DDBJ databases">
        <title>Complete sequence of Clostridium clariflavum DSM 19732.</title>
        <authorList>
            <consortium name="US DOE Joint Genome Institute"/>
            <person name="Lucas S."/>
            <person name="Han J."/>
            <person name="Lapidus A."/>
            <person name="Cheng J.-F."/>
            <person name="Goodwin L."/>
            <person name="Pitluck S."/>
            <person name="Peters L."/>
            <person name="Teshima H."/>
            <person name="Detter J.C."/>
            <person name="Han C."/>
            <person name="Tapia R."/>
            <person name="Land M."/>
            <person name="Hauser L."/>
            <person name="Kyrpides N."/>
            <person name="Ivanova N."/>
            <person name="Pagani I."/>
            <person name="Kitzmiller T."/>
            <person name="Lynd L."/>
            <person name="Izquierdo J."/>
            <person name="Woyke T."/>
        </authorList>
    </citation>
    <scope>NUCLEOTIDE SEQUENCE [LARGE SCALE GENOMIC DNA]</scope>
    <source>
        <strain evidence="7">DSM 19732 / NBRC 101661 / EBR45</strain>
    </source>
</reference>
<evidence type="ECO:0000259" key="4">
    <source>
        <dbReference type="Pfam" id="PF07726"/>
    </source>
</evidence>
<dbReference type="AlphaFoldDB" id="G8LUE0"/>
<keyword evidence="2" id="KW-0067">ATP-binding</keyword>
<dbReference type="FunFam" id="3.40.50.300:FF:000640">
    <property type="entry name" value="MoxR family ATPase"/>
    <property type="match status" value="1"/>
</dbReference>
<protein>
    <submittedName>
        <fullName evidence="6">MoxR-like ATPase</fullName>
    </submittedName>
</protein>
<dbReference type="GO" id="GO:0016887">
    <property type="term" value="F:ATP hydrolysis activity"/>
    <property type="evidence" value="ECO:0007669"/>
    <property type="project" value="InterPro"/>
</dbReference>
<dbReference type="GO" id="GO:0005524">
    <property type="term" value="F:ATP binding"/>
    <property type="evidence" value="ECO:0007669"/>
    <property type="project" value="UniProtKB-KW"/>
</dbReference>
<dbReference type="Pfam" id="PF17863">
    <property type="entry name" value="AAA_lid_2"/>
    <property type="match status" value="1"/>
</dbReference>
<dbReference type="eggNOG" id="COG0714">
    <property type="taxonomic scope" value="Bacteria"/>
</dbReference>
<sequence>MNNVIEVLIENVEKVIVGKRSVIELILVALLSDGHVLIEDVPGVGKTQIVATLARSVNGIFNRVQFTPDLMPSDIMGFSMFNPATREFEYRKGAAMCNFLLADEINRTSPKTQSSLLEIMEENQVTVDGKTYQLPKPFMVLATQNPVESFGTYPLPEAQMDRFFLKLSIGYPGKNEEKLILDRFGSENPLNKLKPVTNTDELLELQNQVKEVKVEDCIKEYIVNIVEATRNSQHVVLGGSPRASLNLYRASKAWAFIRGREYVIPDDIQAMAVPVLAHRIIMNSGAKMKSITAENVVNEAIMKVKVPTF</sequence>
<dbReference type="InterPro" id="IPR027417">
    <property type="entry name" value="P-loop_NTPase"/>
</dbReference>
<dbReference type="SUPFAM" id="SSF52540">
    <property type="entry name" value="P-loop containing nucleoside triphosphate hydrolases"/>
    <property type="match status" value="1"/>
</dbReference>
<evidence type="ECO:0000256" key="2">
    <source>
        <dbReference type="ARBA" id="ARBA00022840"/>
    </source>
</evidence>
<keyword evidence="1" id="KW-0547">Nucleotide-binding</keyword>
<keyword evidence="7" id="KW-1185">Reference proteome</keyword>
<evidence type="ECO:0000256" key="1">
    <source>
        <dbReference type="ARBA" id="ARBA00022741"/>
    </source>
</evidence>
<reference evidence="6 7" key="2">
    <citation type="journal article" date="2012" name="Stand. Genomic Sci.">
        <title>Complete Genome Sequence of Clostridium clariflavum DSM 19732.</title>
        <authorList>
            <person name="Izquierdo J.A."/>
            <person name="Goodwin L."/>
            <person name="Davenport K.W."/>
            <person name="Teshima H."/>
            <person name="Bruce D."/>
            <person name="Detter C."/>
            <person name="Tapia R."/>
            <person name="Han S."/>
            <person name="Land M."/>
            <person name="Hauser L."/>
            <person name="Jeffries C.D."/>
            <person name="Han J."/>
            <person name="Pitluck S."/>
            <person name="Nolan M."/>
            <person name="Chen A."/>
            <person name="Huntemann M."/>
            <person name="Mavromatis K."/>
            <person name="Mikhailova N."/>
            <person name="Liolios K."/>
            <person name="Woyke T."/>
            <person name="Lynd L.R."/>
        </authorList>
    </citation>
    <scope>NUCLEOTIDE SEQUENCE [LARGE SCALE GENOMIC DNA]</scope>
    <source>
        <strain evidence="7">DSM 19732 / NBRC 101661 / EBR45</strain>
    </source>
</reference>
<name>G8LUE0_ACECE</name>
<dbReference type="Gene3D" id="1.10.8.80">
    <property type="entry name" value="Magnesium chelatase subunit I, C-Terminal domain"/>
    <property type="match status" value="1"/>
</dbReference>
<dbReference type="PANTHER" id="PTHR42759:SF5">
    <property type="entry name" value="METHANOL DEHYDROGENASE REGULATOR"/>
    <property type="match status" value="1"/>
</dbReference>
<dbReference type="RefSeq" id="WP_014257084.1">
    <property type="nucleotide sequence ID" value="NC_016627.1"/>
</dbReference>
<evidence type="ECO:0000259" key="5">
    <source>
        <dbReference type="Pfam" id="PF17863"/>
    </source>
</evidence>
<dbReference type="EMBL" id="CP003065">
    <property type="protein sequence ID" value="AEV70588.1"/>
    <property type="molecule type" value="Genomic_DNA"/>
</dbReference>
<dbReference type="InterPro" id="IPR041628">
    <property type="entry name" value="ChlI/MoxR_AAA_lid"/>
</dbReference>
<dbReference type="InterPro" id="IPR011703">
    <property type="entry name" value="ATPase_AAA-3"/>
</dbReference>
<gene>
    <name evidence="6" type="ordered locus">Clocl_4157</name>
</gene>
<comment type="similarity">
    <text evidence="3">Belongs to the MoxR family.</text>
</comment>
<dbReference type="Gene3D" id="3.40.50.300">
    <property type="entry name" value="P-loop containing nucleotide triphosphate hydrolases"/>
    <property type="match status" value="1"/>
</dbReference>
<dbReference type="HOGENOM" id="CLU_034716_2_0_9"/>
<dbReference type="KEGG" id="ccl:Clocl_4157"/>